<dbReference type="PANTHER" id="PTHR24559:SF447">
    <property type="entry name" value="RNA-DIRECTED DNA POLYMERASE HOMOLOG"/>
    <property type="match status" value="1"/>
</dbReference>
<gene>
    <name evidence="1" type="ORF">EPI10_021353</name>
</gene>
<dbReference type="OrthoDB" id="6746500at2759"/>
<dbReference type="PANTHER" id="PTHR24559">
    <property type="entry name" value="TRANSPOSON TY3-I GAG-POL POLYPROTEIN"/>
    <property type="match status" value="1"/>
</dbReference>
<protein>
    <submittedName>
        <fullName evidence="1">Retrotransposon protein</fullName>
    </submittedName>
</protein>
<name>A0A5B6WH00_9ROSI</name>
<dbReference type="Proteomes" id="UP000325315">
    <property type="component" value="Unassembled WGS sequence"/>
</dbReference>
<dbReference type="AlphaFoldDB" id="A0A5B6WH00"/>
<dbReference type="InterPro" id="IPR043502">
    <property type="entry name" value="DNA/RNA_pol_sf"/>
</dbReference>
<dbReference type="EMBL" id="SMMG02000003">
    <property type="protein sequence ID" value="KAA3480950.1"/>
    <property type="molecule type" value="Genomic_DNA"/>
</dbReference>
<accession>A0A5B6WH00</accession>
<dbReference type="InterPro" id="IPR053134">
    <property type="entry name" value="RNA-dir_DNA_polymerase"/>
</dbReference>
<comment type="caution">
    <text evidence="1">The sequence shown here is derived from an EMBL/GenBank/DDBJ whole genome shotgun (WGS) entry which is preliminary data.</text>
</comment>
<dbReference type="Gene3D" id="3.30.70.270">
    <property type="match status" value="1"/>
</dbReference>
<dbReference type="Gene3D" id="3.10.10.10">
    <property type="entry name" value="HIV Type 1 Reverse Transcriptase, subunit A, domain 1"/>
    <property type="match status" value="1"/>
</dbReference>
<dbReference type="InterPro" id="IPR043128">
    <property type="entry name" value="Rev_trsase/Diguanyl_cyclase"/>
</dbReference>
<evidence type="ECO:0000313" key="2">
    <source>
        <dbReference type="Proteomes" id="UP000325315"/>
    </source>
</evidence>
<sequence>MSERLVQKGYEAYLSFISDTNATKVSIYDIRMVRDFSNIFPDELSVVSLNREVEFGIDIIPGIAPVPIAPYRMALKELAELKAQLQELFDRGFIRPSMSPWGESVLFVKNKDGTISMYIDYRQLNKLTVNEADVFKTAFRTRYGHYEFLVMPFKLTNALAAFMDLMNRPNTTSIFVSSYKLSVKSSFMLSLISLSKVAFLGHVVTTGGILVDPKKVEVVVEWKQPKNVSELQSFLGLAICSIPLTKLLRKNAPFKWSEEHQSGFEKLKSVLSQAHTLV</sequence>
<dbReference type="SUPFAM" id="SSF56672">
    <property type="entry name" value="DNA/RNA polymerases"/>
    <property type="match status" value="1"/>
</dbReference>
<reference evidence="2" key="1">
    <citation type="journal article" date="2019" name="Plant Biotechnol. J.">
        <title>Genome sequencing of the Australian wild diploid species Gossypium australe highlights disease resistance and delayed gland morphogenesis.</title>
        <authorList>
            <person name="Cai Y."/>
            <person name="Cai X."/>
            <person name="Wang Q."/>
            <person name="Wang P."/>
            <person name="Zhang Y."/>
            <person name="Cai C."/>
            <person name="Xu Y."/>
            <person name="Wang K."/>
            <person name="Zhou Z."/>
            <person name="Wang C."/>
            <person name="Geng S."/>
            <person name="Li B."/>
            <person name="Dong Q."/>
            <person name="Hou Y."/>
            <person name="Wang H."/>
            <person name="Ai P."/>
            <person name="Liu Z."/>
            <person name="Yi F."/>
            <person name="Sun M."/>
            <person name="An G."/>
            <person name="Cheng J."/>
            <person name="Zhang Y."/>
            <person name="Shi Q."/>
            <person name="Xie Y."/>
            <person name="Shi X."/>
            <person name="Chang Y."/>
            <person name="Huang F."/>
            <person name="Chen Y."/>
            <person name="Hong S."/>
            <person name="Mi L."/>
            <person name="Sun Q."/>
            <person name="Zhang L."/>
            <person name="Zhou B."/>
            <person name="Peng R."/>
            <person name="Zhang X."/>
            <person name="Liu F."/>
        </authorList>
    </citation>
    <scope>NUCLEOTIDE SEQUENCE [LARGE SCALE GENOMIC DNA]</scope>
    <source>
        <strain evidence="2">cv. PA1801</strain>
    </source>
</reference>
<organism evidence="1 2">
    <name type="scientific">Gossypium australe</name>
    <dbReference type="NCBI Taxonomy" id="47621"/>
    <lineage>
        <taxon>Eukaryota</taxon>
        <taxon>Viridiplantae</taxon>
        <taxon>Streptophyta</taxon>
        <taxon>Embryophyta</taxon>
        <taxon>Tracheophyta</taxon>
        <taxon>Spermatophyta</taxon>
        <taxon>Magnoliopsida</taxon>
        <taxon>eudicotyledons</taxon>
        <taxon>Gunneridae</taxon>
        <taxon>Pentapetalae</taxon>
        <taxon>rosids</taxon>
        <taxon>malvids</taxon>
        <taxon>Malvales</taxon>
        <taxon>Malvaceae</taxon>
        <taxon>Malvoideae</taxon>
        <taxon>Gossypium</taxon>
    </lineage>
</organism>
<proteinExistence type="predicted"/>
<keyword evidence="2" id="KW-1185">Reference proteome</keyword>
<evidence type="ECO:0000313" key="1">
    <source>
        <dbReference type="EMBL" id="KAA3480950.1"/>
    </source>
</evidence>